<keyword evidence="6" id="KW-0239">DNA-directed DNA polymerase</keyword>
<accession>A0A443RYX1</accession>
<dbReference type="VEuPathDB" id="VectorBase:LDEU011582"/>
<keyword evidence="11" id="KW-1185">Reference proteome</keyword>
<dbReference type="SUPFAM" id="SSF56672">
    <property type="entry name" value="DNA/RNA polymerases"/>
    <property type="match status" value="1"/>
</dbReference>
<comment type="caution">
    <text evidence="10">The sequence shown here is derived from an EMBL/GenBank/DDBJ whole genome shotgun (WGS) entry which is preliminary data.</text>
</comment>
<comment type="similarity">
    <text evidence="1">Belongs to the DNA polymerase type-B family.</text>
</comment>
<keyword evidence="4" id="KW-0548">Nucleotidyltransferase</keyword>
<dbReference type="InterPro" id="IPR023211">
    <property type="entry name" value="DNA_pol_palm_dom_sf"/>
</dbReference>
<evidence type="ECO:0000259" key="9">
    <source>
        <dbReference type="Pfam" id="PF03175"/>
    </source>
</evidence>
<reference evidence="10 11" key="1">
    <citation type="journal article" date="2018" name="Gigascience">
        <title>Genomes of trombidid mites reveal novel predicted allergens and laterally-transferred genes associated with secondary metabolism.</title>
        <authorList>
            <person name="Dong X."/>
            <person name="Chaisiri K."/>
            <person name="Xia D."/>
            <person name="Armstrong S.D."/>
            <person name="Fang Y."/>
            <person name="Donnelly M.J."/>
            <person name="Kadowaki T."/>
            <person name="McGarry J.W."/>
            <person name="Darby A.C."/>
            <person name="Makepeace B.L."/>
        </authorList>
    </citation>
    <scope>NUCLEOTIDE SEQUENCE [LARGE SCALE GENOMIC DNA]</scope>
    <source>
        <strain evidence="10">UoL-UT</strain>
    </source>
</reference>
<dbReference type="EMBL" id="NCKV01017426">
    <property type="protein sequence ID" value="RWS20458.1"/>
    <property type="molecule type" value="Genomic_DNA"/>
</dbReference>
<dbReference type="InterPro" id="IPR043502">
    <property type="entry name" value="DNA/RNA_pol_sf"/>
</dbReference>
<name>A0A443RYX1_9ACAR</name>
<evidence type="ECO:0000256" key="2">
    <source>
        <dbReference type="ARBA" id="ARBA00012417"/>
    </source>
</evidence>
<keyword evidence="7" id="KW-0238">DNA-binding</keyword>
<dbReference type="OrthoDB" id="7550162at2759"/>
<dbReference type="GO" id="GO:0000166">
    <property type="term" value="F:nucleotide binding"/>
    <property type="evidence" value="ECO:0007669"/>
    <property type="project" value="InterPro"/>
</dbReference>
<dbReference type="Pfam" id="PF03175">
    <property type="entry name" value="DNA_pol_B_2"/>
    <property type="match status" value="1"/>
</dbReference>
<evidence type="ECO:0000313" key="11">
    <source>
        <dbReference type="Proteomes" id="UP000288716"/>
    </source>
</evidence>
<dbReference type="GO" id="GO:0003887">
    <property type="term" value="F:DNA-directed DNA polymerase activity"/>
    <property type="evidence" value="ECO:0007669"/>
    <property type="project" value="UniProtKB-KW"/>
</dbReference>
<protein>
    <recommendedName>
        <fullName evidence="2">DNA-directed DNA polymerase</fullName>
        <ecNumber evidence="2">2.7.7.7</ecNumber>
    </recommendedName>
</protein>
<dbReference type="STRING" id="299467.A0A443RYX1"/>
<dbReference type="PANTHER" id="PTHR33568">
    <property type="entry name" value="DNA POLYMERASE"/>
    <property type="match status" value="1"/>
</dbReference>
<proteinExistence type="inferred from homology"/>
<evidence type="ECO:0000256" key="6">
    <source>
        <dbReference type="ARBA" id="ARBA00022932"/>
    </source>
</evidence>
<evidence type="ECO:0000256" key="7">
    <source>
        <dbReference type="ARBA" id="ARBA00023125"/>
    </source>
</evidence>
<dbReference type="PANTHER" id="PTHR33568:SF3">
    <property type="entry name" value="DNA-DIRECTED DNA POLYMERASE"/>
    <property type="match status" value="1"/>
</dbReference>
<dbReference type="Proteomes" id="UP000288716">
    <property type="component" value="Unassembled WGS sequence"/>
</dbReference>
<feature type="non-terminal residue" evidence="10">
    <location>
        <position position="238"/>
    </location>
</feature>
<dbReference type="GO" id="GO:0006260">
    <property type="term" value="P:DNA replication"/>
    <property type="evidence" value="ECO:0007669"/>
    <property type="project" value="UniProtKB-KW"/>
</dbReference>
<evidence type="ECO:0000256" key="3">
    <source>
        <dbReference type="ARBA" id="ARBA00022679"/>
    </source>
</evidence>
<comment type="catalytic activity">
    <reaction evidence="8">
        <text>DNA(n) + a 2'-deoxyribonucleoside 5'-triphosphate = DNA(n+1) + diphosphate</text>
        <dbReference type="Rhea" id="RHEA:22508"/>
        <dbReference type="Rhea" id="RHEA-COMP:17339"/>
        <dbReference type="Rhea" id="RHEA-COMP:17340"/>
        <dbReference type="ChEBI" id="CHEBI:33019"/>
        <dbReference type="ChEBI" id="CHEBI:61560"/>
        <dbReference type="ChEBI" id="CHEBI:173112"/>
        <dbReference type="EC" id="2.7.7.7"/>
    </reaction>
</comment>
<evidence type="ECO:0000256" key="4">
    <source>
        <dbReference type="ARBA" id="ARBA00022695"/>
    </source>
</evidence>
<dbReference type="InterPro" id="IPR004868">
    <property type="entry name" value="DNA-dir_DNA_pol_B_mt/vir"/>
</dbReference>
<dbReference type="GO" id="GO:0003677">
    <property type="term" value="F:DNA binding"/>
    <property type="evidence" value="ECO:0007669"/>
    <property type="project" value="UniProtKB-KW"/>
</dbReference>
<gene>
    <name evidence="10" type="ORF">B4U80_00379</name>
</gene>
<dbReference type="Gene3D" id="3.90.1600.10">
    <property type="entry name" value="Palm domain of DNA polymerase"/>
    <property type="match status" value="1"/>
</dbReference>
<evidence type="ECO:0000256" key="8">
    <source>
        <dbReference type="ARBA" id="ARBA00049244"/>
    </source>
</evidence>
<keyword evidence="5" id="KW-0235">DNA replication</keyword>
<dbReference type="AlphaFoldDB" id="A0A443RYX1"/>
<feature type="domain" description="DNA-directed DNA polymerase family B mitochondria/virus" evidence="9">
    <location>
        <begin position="120"/>
        <end position="172"/>
    </location>
</feature>
<evidence type="ECO:0000256" key="5">
    <source>
        <dbReference type="ARBA" id="ARBA00022705"/>
    </source>
</evidence>
<evidence type="ECO:0000313" key="10">
    <source>
        <dbReference type="EMBL" id="RWS20458.1"/>
    </source>
</evidence>
<keyword evidence="3" id="KW-0808">Transferase</keyword>
<dbReference type="EC" id="2.7.7.7" evidence="2"/>
<sequence>MALNKFSVENGQNPVLQEQLVGKHFVDGLQNNNDTKTVFEFDGCRYHNCDICNACSDMPEEERKRLQKATDERNQYIRKFGYNLIIRKECQIKYEHPKVIEYMKFFEKRLREMNVVEPLIIRDALFGGRTQNIFFLYKAKDDESIYYYDFKSLYPYVCANKALPLQHPETSKDLFSGYIKLFMKYKEESSGFPVGCDTEQQKQQFINDYEMNCGVKLDYNSMNYNAGMRTISKLLLNT</sequence>
<organism evidence="10 11">
    <name type="scientific">Leptotrombidium deliense</name>
    <dbReference type="NCBI Taxonomy" id="299467"/>
    <lineage>
        <taxon>Eukaryota</taxon>
        <taxon>Metazoa</taxon>
        <taxon>Ecdysozoa</taxon>
        <taxon>Arthropoda</taxon>
        <taxon>Chelicerata</taxon>
        <taxon>Arachnida</taxon>
        <taxon>Acari</taxon>
        <taxon>Acariformes</taxon>
        <taxon>Trombidiformes</taxon>
        <taxon>Prostigmata</taxon>
        <taxon>Anystina</taxon>
        <taxon>Parasitengona</taxon>
        <taxon>Trombiculoidea</taxon>
        <taxon>Trombiculidae</taxon>
        <taxon>Leptotrombidium</taxon>
    </lineage>
</organism>
<evidence type="ECO:0000256" key="1">
    <source>
        <dbReference type="ARBA" id="ARBA00005755"/>
    </source>
</evidence>